<feature type="domain" description="Flagellar hook-associated protein 1 D2-like" evidence="8">
    <location>
        <begin position="337"/>
        <end position="415"/>
    </location>
</feature>
<dbReference type="InterPro" id="IPR049474">
    <property type="entry name" value="FlgK_D3"/>
</dbReference>
<evidence type="ECO:0000256" key="5">
    <source>
        <dbReference type="ARBA" id="ARBA00022525"/>
    </source>
</evidence>
<evidence type="ECO:0000256" key="4">
    <source>
        <dbReference type="ARBA" id="ARBA00016244"/>
    </source>
</evidence>
<dbReference type="GO" id="GO:0009424">
    <property type="term" value="C:bacterial-type flagellum hook"/>
    <property type="evidence" value="ECO:0007669"/>
    <property type="project" value="InterPro"/>
</dbReference>
<proteinExistence type="inferred from homology"/>
<evidence type="ECO:0000259" key="7">
    <source>
        <dbReference type="Pfam" id="PF06429"/>
    </source>
</evidence>
<dbReference type="PANTHER" id="PTHR30033">
    <property type="entry name" value="FLAGELLAR HOOK-ASSOCIATED PROTEIN 1"/>
    <property type="match status" value="1"/>
</dbReference>
<dbReference type="Pfam" id="PF21158">
    <property type="entry name" value="flgK_1st_1"/>
    <property type="match status" value="1"/>
</dbReference>
<comment type="subcellular location">
    <subcellularLocation>
        <location evidence="1">Bacterial flagellum</location>
    </subcellularLocation>
    <subcellularLocation>
        <location evidence="2">Secreted</location>
    </subcellularLocation>
</comment>
<keyword evidence="11" id="KW-0966">Cell projection</keyword>
<evidence type="ECO:0000256" key="2">
    <source>
        <dbReference type="ARBA" id="ARBA00004613"/>
    </source>
</evidence>
<feature type="domain" description="Flagellar hook-associated protein 1 D3" evidence="9">
    <location>
        <begin position="438"/>
        <end position="542"/>
    </location>
</feature>
<keyword evidence="6" id="KW-0975">Bacterial flagellum</keyword>
<organism evidence="11 12">
    <name type="scientific">Duganella guangzhouensis</name>
    <dbReference type="NCBI Taxonomy" id="2666084"/>
    <lineage>
        <taxon>Bacteria</taxon>
        <taxon>Pseudomonadati</taxon>
        <taxon>Pseudomonadota</taxon>
        <taxon>Betaproteobacteria</taxon>
        <taxon>Burkholderiales</taxon>
        <taxon>Oxalobacteraceae</taxon>
        <taxon>Telluria group</taxon>
        <taxon>Duganella</taxon>
    </lineage>
</organism>
<comment type="similarity">
    <text evidence="3">Belongs to the flagella basal body rod proteins family.</text>
</comment>
<gene>
    <name evidence="11" type="primary">flgK</name>
    <name evidence="11" type="ORF">GJ699_19080</name>
</gene>
<dbReference type="InterPro" id="IPR002371">
    <property type="entry name" value="FlgK"/>
</dbReference>
<keyword evidence="11" id="KW-0969">Cilium</keyword>
<evidence type="ECO:0000256" key="1">
    <source>
        <dbReference type="ARBA" id="ARBA00004365"/>
    </source>
</evidence>
<feature type="domain" description="Flagellar basal-body/hook protein C-terminal" evidence="7">
    <location>
        <begin position="611"/>
        <end position="650"/>
    </location>
</feature>
<reference evidence="11 12" key="1">
    <citation type="submission" date="2019-11" db="EMBL/GenBank/DDBJ databases">
        <title>Novel species isolated from a subtropical stream in China.</title>
        <authorList>
            <person name="Lu H."/>
        </authorList>
    </citation>
    <scope>NUCLEOTIDE SEQUENCE [LARGE SCALE GENOMIC DNA]</scope>
    <source>
        <strain evidence="11 12">FT80W</strain>
    </source>
</reference>
<evidence type="ECO:0000256" key="3">
    <source>
        <dbReference type="ARBA" id="ARBA00009677"/>
    </source>
</evidence>
<dbReference type="InterPro" id="IPR049119">
    <property type="entry name" value="FlgK_D2-like"/>
</dbReference>
<comment type="caution">
    <text evidence="11">The sequence shown here is derived from an EMBL/GenBank/DDBJ whole genome shotgun (WGS) entry which is preliminary data.</text>
</comment>
<dbReference type="PRINTS" id="PR01005">
    <property type="entry name" value="FLGHOOKAP1"/>
</dbReference>
<dbReference type="Proteomes" id="UP000433309">
    <property type="component" value="Unassembled WGS sequence"/>
</dbReference>
<evidence type="ECO:0000313" key="12">
    <source>
        <dbReference type="Proteomes" id="UP000433309"/>
    </source>
</evidence>
<dbReference type="PANTHER" id="PTHR30033:SF1">
    <property type="entry name" value="FLAGELLAR HOOK-ASSOCIATED PROTEIN 1"/>
    <property type="match status" value="1"/>
</dbReference>
<evidence type="ECO:0000259" key="9">
    <source>
        <dbReference type="Pfam" id="PF21159"/>
    </source>
</evidence>
<dbReference type="AlphaFoldDB" id="A0A6I2L2S5"/>
<dbReference type="InterPro" id="IPR053927">
    <property type="entry name" value="FlgK_helical"/>
</dbReference>
<keyword evidence="5" id="KW-0964">Secreted</keyword>
<dbReference type="Pfam" id="PF22638">
    <property type="entry name" value="FlgK_D1"/>
    <property type="match status" value="1"/>
</dbReference>
<accession>A0A6I2L2S5</accession>
<sequence>MSLLSIGKSGLLSAQVGLATTSNNITNANTAGYNRQVAIQSDSITQYQGFGYVGTGTEISAVRRYYDNFLATSLRNAESNQASLNTYNTQISQVDNLLSDTSAGLSPALQDFFNGVQDATASPASTAARQSMLSNAESLVSRFQSMSARLTEIGDGVNSQIKSSVSEINSYAQQIAAINNTIAGMTTETAAPNDLLDKRDQMLTELNKLVKINVTQGDNNMLNVSFGTGQPLVQGNTSYQLATSTSDTDAGHVTLGYQTASGAFSELPDSVFTGGQLGGLVDFRDNALTTAQNSLGQIAAGLATAFNAQHVLGQDQNGDAGTNFFNPISAYVGPSTKNSLNSTATVSATVTDASALTSSDYSVDYDGTNFNVTRLSDGKVTKIDPYPQTEAQVIDGVSYSISGDAATNDSFLVKPTYYAAQQLSLAISDPSKIALAAPIATAAPTTNVGNASISAGTVDANYLTAGNQITSTTTLSYDKASATLSGFPANQDVTVTGTDGTSTVYPAGTAVPYTDGATISFGGVSFAISGTPADQDTFTVGPNTSGVGDSRNGALLAGLQTKNVLNNGSSTFQTSYAQIVNVVGTKARAAQISSTAADAAVTQATNNQQSVSGVNLDEEAANLLRYQQAYQAAGKVIQVAGTLFDTLLSLSS</sequence>
<evidence type="ECO:0000256" key="6">
    <source>
        <dbReference type="ARBA" id="ARBA00023143"/>
    </source>
</evidence>
<dbReference type="GO" id="GO:0044780">
    <property type="term" value="P:bacterial-type flagellum assembly"/>
    <property type="evidence" value="ECO:0007669"/>
    <property type="project" value="InterPro"/>
</dbReference>
<dbReference type="Pfam" id="PF06429">
    <property type="entry name" value="Flg_bbr_C"/>
    <property type="match status" value="1"/>
</dbReference>
<feature type="domain" description="Flagellar hook-associated protein FlgK helical" evidence="10">
    <location>
        <begin position="91"/>
        <end position="325"/>
    </location>
</feature>
<evidence type="ECO:0000313" key="11">
    <source>
        <dbReference type="EMBL" id="MRW92102.1"/>
    </source>
</evidence>
<keyword evidence="12" id="KW-1185">Reference proteome</keyword>
<dbReference type="SUPFAM" id="SSF64518">
    <property type="entry name" value="Phase 1 flagellin"/>
    <property type="match status" value="2"/>
</dbReference>
<name>A0A6I2L2S5_9BURK</name>
<dbReference type="GO" id="GO:0005198">
    <property type="term" value="F:structural molecule activity"/>
    <property type="evidence" value="ECO:0007669"/>
    <property type="project" value="InterPro"/>
</dbReference>
<protein>
    <recommendedName>
        <fullName evidence="4">Flagellar hook-associated protein 1</fullName>
    </recommendedName>
</protein>
<dbReference type="InterPro" id="IPR010930">
    <property type="entry name" value="Flg_bb/hook_C_dom"/>
</dbReference>
<dbReference type="NCBIfam" id="TIGR02492">
    <property type="entry name" value="flgK_ends"/>
    <property type="match status" value="1"/>
</dbReference>
<dbReference type="RefSeq" id="WP_154379182.1">
    <property type="nucleotide sequence ID" value="NZ_WKJK01000010.1"/>
</dbReference>
<evidence type="ECO:0000259" key="10">
    <source>
        <dbReference type="Pfam" id="PF22638"/>
    </source>
</evidence>
<dbReference type="GO" id="GO:0005576">
    <property type="term" value="C:extracellular region"/>
    <property type="evidence" value="ECO:0007669"/>
    <property type="project" value="UniProtKB-SubCell"/>
</dbReference>
<evidence type="ECO:0000259" key="8">
    <source>
        <dbReference type="Pfam" id="PF21158"/>
    </source>
</evidence>
<dbReference type="Pfam" id="PF21159">
    <property type="entry name" value="FlgK_2nd"/>
    <property type="match status" value="1"/>
</dbReference>
<dbReference type="EMBL" id="WKJK01000010">
    <property type="protein sequence ID" value="MRW92102.1"/>
    <property type="molecule type" value="Genomic_DNA"/>
</dbReference>
<keyword evidence="11" id="KW-0282">Flagellum</keyword>